<keyword evidence="2" id="KW-1185">Reference proteome</keyword>
<dbReference type="EMBL" id="CP047897">
    <property type="protein sequence ID" value="QHL87465.1"/>
    <property type="molecule type" value="Genomic_DNA"/>
</dbReference>
<dbReference type="RefSeq" id="WP_160690891.1">
    <property type="nucleotide sequence ID" value="NZ_CP047897.1"/>
</dbReference>
<dbReference type="KEGG" id="nib:GU926_08450"/>
<gene>
    <name evidence="1" type="ORF">GU926_08450</name>
</gene>
<protein>
    <submittedName>
        <fullName evidence="1">Uncharacterized protein</fullName>
    </submittedName>
</protein>
<evidence type="ECO:0000313" key="1">
    <source>
        <dbReference type="EMBL" id="QHL87465.1"/>
    </source>
</evidence>
<organism evidence="1 2">
    <name type="scientific">Nibribacter ruber</name>
    <dbReference type="NCBI Taxonomy" id="2698458"/>
    <lineage>
        <taxon>Bacteria</taxon>
        <taxon>Pseudomonadati</taxon>
        <taxon>Bacteroidota</taxon>
        <taxon>Cytophagia</taxon>
        <taxon>Cytophagales</taxon>
        <taxon>Hymenobacteraceae</taxon>
        <taxon>Nibribacter</taxon>
    </lineage>
</organism>
<reference evidence="1 2" key="1">
    <citation type="submission" date="2020-01" db="EMBL/GenBank/DDBJ databases">
        <authorList>
            <person name="Kim M."/>
        </authorList>
    </citation>
    <scope>NUCLEOTIDE SEQUENCE [LARGE SCALE GENOMIC DNA]</scope>
    <source>
        <strain evidence="1 2">BT10</strain>
    </source>
</reference>
<proteinExistence type="predicted"/>
<name>A0A6P1NZA5_9BACT</name>
<evidence type="ECO:0000313" key="2">
    <source>
        <dbReference type="Proteomes" id="UP000464214"/>
    </source>
</evidence>
<sequence length="205" mass="23205">MKRLLFFLLVISWGCKDDAPVVPKNPITLEIKALEWTTSSMDAVISLYDSEQNWEARTGAIKSQTTTSNGKAIFTNLAPRQYWWRVEKGCLLNDYSDFSTRRALKEEEYYSAKTYLVGSFTLELVNTSALAFEVTLNYGTAPVTVNGNSTLTIKRLKAEYDYITDESTTYQISARVKTNDASKPYEQIGFLTPYCGKIEKVVLPK</sequence>
<dbReference type="AlphaFoldDB" id="A0A6P1NZA5"/>
<accession>A0A6P1NZA5</accession>
<dbReference type="Proteomes" id="UP000464214">
    <property type="component" value="Chromosome"/>
</dbReference>